<reference evidence="3 4" key="1">
    <citation type="journal article" date="2019" name="Genome Biol. Evol.">
        <title>Insights into the evolution of the New World diploid cottons (Gossypium, subgenus Houzingenia) based on genome sequencing.</title>
        <authorList>
            <person name="Grover C.E."/>
            <person name="Arick M.A. 2nd"/>
            <person name="Thrash A."/>
            <person name="Conover J.L."/>
            <person name="Sanders W.S."/>
            <person name="Peterson D.G."/>
            <person name="Frelichowski J.E."/>
            <person name="Scheffler J.A."/>
            <person name="Scheffler B.E."/>
            <person name="Wendel J.F."/>
        </authorList>
    </citation>
    <scope>NUCLEOTIDE SEQUENCE [LARGE SCALE GENOMIC DNA]</scope>
    <source>
        <strain evidence="3">4</strain>
        <tissue evidence="3">Leaf</tissue>
    </source>
</reference>
<feature type="domain" description="ABC transporter" evidence="2">
    <location>
        <begin position="229"/>
        <end position="323"/>
    </location>
</feature>
<dbReference type="SUPFAM" id="SSF52540">
    <property type="entry name" value="P-loop containing nucleoside triphosphate hydrolases"/>
    <property type="match status" value="1"/>
</dbReference>
<name>A0A7J8ZTE5_9ROSI</name>
<sequence length="365" mass="41482">MGHHEVGNHDMEELGETERNLRSPFRHLSSSFSSTTSDLAVSSSLRENNDDEMELQWAAIQRLPTFKRVRTSLFDFQLLNDTTKEEEDIKIERKRKVIDVTKLGALERSVFIEKLITEIEYDNLRLLEKLKERIGRQESIRLSLSLFCFEAVIIPFTFHALQLTVTFVLRVGLEFPTIDVRFQNLSVEADCEVVQGKPIPTLWNTITTVFSALTKVSRCKSQSYKIKILKDISGIIKPSRMTLLLGPPGCGKTTLLQALSGKLNPSLKVTGEISYNGYKFTEFVPQNTSAYISQYDLHISEMTVRETLDFSARCQGIGDRADMLKEISRREKQSGIVPEPDIDTYMKAISVEGLKGTLQTDYILK</sequence>
<dbReference type="AlphaFoldDB" id="A0A7J8ZTE5"/>
<evidence type="ECO:0000259" key="2">
    <source>
        <dbReference type="Pfam" id="PF00005"/>
    </source>
</evidence>
<dbReference type="PANTHER" id="PTHR19241">
    <property type="entry name" value="ATP-BINDING CASSETTE TRANSPORTER"/>
    <property type="match status" value="1"/>
</dbReference>
<evidence type="ECO:0000256" key="1">
    <source>
        <dbReference type="ARBA" id="ARBA00022448"/>
    </source>
</evidence>
<dbReference type="Proteomes" id="UP000593574">
    <property type="component" value="Unassembled WGS sequence"/>
</dbReference>
<dbReference type="GO" id="GO:0005524">
    <property type="term" value="F:ATP binding"/>
    <property type="evidence" value="ECO:0007669"/>
    <property type="project" value="InterPro"/>
</dbReference>
<gene>
    <name evidence="3" type="ORF">Golax_014002</name>
</gene>
<keyword evidence="1" id="KW-0813">Transport</keyword>
<keyword evidence="4" id="KW-1185">Reference proteome</keyword>
<dbReference type="InterPro" id="IPR027417">
    <property type="entry name" value="P-loop_NTPase"/>
</dbReference>
<evidence type="ECO:0000313" key="3">
    <source>
        <dbReference type="EMBL" id="MBA0715076.1"/>
    </source>
</evidence>
<dbReference type="EMBL" id="JABEZV010000007">
    <property type="protein sequence ID" value="MBA0715076.1"/>
    <property type="molecule type" value="Genomic_DNA"/>
</dbReference>
<evidence type="ECO:0000313" key="4">
    <source>
        <dbReference type="Proteomes" id="UP000593574"/>
    </source>
</evidence>
<dbReference type="Gene3D" id="3.40.50.300">
    <property type="entry name" value="P-loop containing nucleotide triphosphate hydrolases"/>
    <property type="match status" value="1"/>
</dbReference>
<dbReference type="Pfam" id="PF00005">
    <property type="entry name" value="ABC_tran"/>
    <property type="match status" value="1"/>
</dbReference>
<accession>A0A7J8ZTE5</accession>
<organism evidence="3 4">
    <name type="scientific">Gossypium laxum</name>
    <dbReference type="NCBI Taxonomy" id="34288"/>
    <lineage>
        <taxon>Eukaryota</taxon>
        <taxon>Viridiplantae</taxon>
        <taxon>Streptophyta</taxon>
        <taxon>Embryophyta</taxon>
        <taxon>Tracheophyta</taxon>
        <taxon>Spermatophyta</taxon>
        <taxon>Magnoliopsida</taxon>
        <taxon>eudicotyledons</taxon>
        <taxon>Gunneridae</taxon>
        <taxon>Pentapetalae</taxon>
        <taxon>rosids</taxon>
        <taxon>malvids</taxon>
        <taxon>Malvales</taxon>
        <taxon>Malvaceae</taxon>
        <taxon>Malvoideae</taxon>
        <taxon>Gossypium</taxon>
    </lineage>
</organism>
<proteinExistence type="predicted"/>
<feature type="non-terminal residue" evidence="3">
    <location>
        <position position="365"/>
    </location>
</feature>
<comment type="caution">
    <text evidence="3">The sequence shown here is derived from an EMBL/GenBank/DDBJ whole genome shotgun (WGS) entry which is preliminary data.</text>
</comment>
<protein>
    <recommendedName>
        <fullName evidence="2">ABC transporter domain-containing protein</fullName>
    </recommendedName>
</protein>
<dbReference type="GO" id="GO:0016887">
    <property type="term" value="F:ATP hydrolysis activity"/>
    <property type="evidence" value="ECO:0007669"/>
    <property type="project" value="InterPro"/>
</dbReference>
<dbReference type="InterPro" id="IPR003439">
    <property type="entry name" value="ABC_transporter-like_ATP-bd"/>
</dbReference>